<dbReference type="GO" id="GO:0005829">
    <property type="term" value="C:cytosol"/>
    <property type="evidence" value="ECO:0007669"/>
    <property type="project" value="TreeGrafter"/>
</dbReference>
<dbReference type="SUPFAM" id="SSF52374">
    <property type="entry name" value="Nucleotidylyl transferase"/>
    <property type="match status" value="1"/>
</dbReference>
<organism evidence="10">
    <name type="scientific">candidate division WOR-3 bacterium</name>
    <dbReference type="NCBI Taxonomy" id="2052148"/>
    <lineage>
        <taxon>Bacteria</taxon>
        <taxon>Bacteria division WOR-3</taxon>
    </lineage>
</organism>
<dbReference type="InterPro" id="IPR014729">
    <property type="entry name" value="Rossmann-like_a/b/a_fold"/>
</dbReference>
<feature type="binding site" evidence="8">
    <location>
        <begin position="30"/>
        <end position="37"/>
    </location>
    <ligand>
        <name>ATP</name>
        <dbReference type="ChEBI" id="CHEBI:30616"/>
    </ligand>
</feature>
<evidence type="ECO:0000313" key="9">
    <source>
        <dbReference type="EMBL" id="HGQ55555.1"/>
    </source>
</evidence>
<dbReference type="InterPro" id="IPR003721">
    <property type="entry name" value="Pantoate_ligase"/>
</dbReference>
<feature type="binding site" evidence="8">
    <location>
        <position position="61"/>
    </location>
    <ligand>
        <name>(R)-pantoate</name>
        <dbReference type="ChEBI" id="CHEBI:15980"/>
    </ligand>
</feature>
<keyword evidence="5 8" id="KW-0547">Nucleotide-binding</keyword>
<comment type="pathway">
    <text evidence="1 8">Cofactor biosynthesis; (R)-pantothenate biosynthesis; (R)-pantothenate from (R)-pantoate and beta-alanine: step 1/1.</text>
</comment>
<dbReference type="UniPathway" id="UPA00028">
    <property type="reaction ID" value="UER00005"/>
</dbReference>
<sequence length="282" mass="32037">MKVVKKIKEMQKIADQLRKKGKIIGFVPTMGYLHKGHLSLVKIAKRKSDVCVVSIFVNPLQFGPKEDYQIYPRDFQRDKKLLAELGVDIIFYPSEKEMYPEPCLTYVQVKKLSEGLCGRSRPGHFEGVATVVTKLFNIVKPHIAVFGQKDYQQAVIIKKMAKDLNFDIKIIVAPTVREKDGLACSSRNIYLNEKERKEATVLYRSLMLAKKMIKEGEKDPEKIIKEMEKIITTESSGKIDYIEIVDAKTLEPLKEITGKVCIALAVFFGKARLIDNILVQSG</sequence>
<comment type="subunit">
    <text evidence="8">Homodimer.</text>
</comment>
<dbReference type="FunFam" id="3.30.1300.10:FF:000001">
    <property type="entry name" value="Pantothenate synthetase"/>
    <property type="match status" value="1"/>
</dbReference>
<comment type="miscellaneous">
    <text evidence="8">The reaction proceeds by a bi uni uni bi ping pong mechanism.</text>
</comment>
<keyword evidence="8" id="KW-0963">Cytoplasm</keyword>
<dbReference type="PANTHER" id="PTHR21299">
    <property type="entry name" value="CYTIDYLATE KINASE/PANTOATE-BETA-ALANINE LIGASE"/>
    <property type="match status" value="1"/>
</dbReference>
<dbReference type="Gene3D" id="3.30.1300.10">
    <property type="entry name" value="Pantoate-beta-alanine ligase, C-terminal domain"/>
    <property type="match status" value="1"/>
</dbReference>
<proteinExistence type="inferred from homology"/>
<dbReference type="GO" id="GO:0005524">
    <property type="term" value="F:ATP binding"/>
    <property type="evidence" value="ECO:0007669"/>
    <property type="project" value="UniProtKB-KW"/>
</dbReference>
<keyword evidence="3 8" id="KW-0436">Ligase</keyword>
<evidence type="ECO:0000256" key="8">
    <source>
        <dbReference type="HAMAP-Rule" id="MF_00158"/>
    </source>
</evidence>
<comment type="subcellular location">
    <subcellularLocation>
        <location evidence="8">Cytoplasm</location>
    </subcellularLocation>
</comment>
<feature type="binding site" evidence="8">
    <location>
        <position position="61"/>
    </location>
    <ligand>
        <name>beta-alanine</name>
        <dbReference type="ChEBI" id="CHEBI:57966"/>
    </ligand>
</feature>
<evidence type="ECO:0000256" key="5">
    <source>
        <dbReference type="ARBA" id="ARBA00022741"/>
    </source>
</evidence>
<dbReference type="HAMAP" id="MF_00158">
    <property type="entry name" value="PanC"/>
    <property type="match status" value="1"/>
</dbReference>
<comment type="caution">
    <text evidence="10">The sequence shown here is derived from an EMBL/GenBank/DDBJ whole genome shotgun (WGS) entry which is preliminary data.</text>
</comment>
<dbReference type="EC" id="6.3.2.1" evidence="8"/>
<dbReference type="Gene3D" id="3.40.50.620">
    <property type="entry name" value="HUPs"/>
    <property type="match status" value="1"/>
</dbReference>
<dbReference type="NCBIfam" id="TIGR00125">
    <property type="entry name" value="cyt_tran_rel"/>
    <property type="match status" value="1"/>
</dbReference>
<keyword evidence="6 8" id="KW-0067">ATP-binding</keyword>
<dbReference type="AlphaFoldDB" id="A0A7C4S142"/>
<dbReference type="CDD" id="cd00560">
    <property type="entry name" value="PanC"/>
    <property type="match status" value="1"/>
</dbReference>
<protein>
    <recommendedName>
        <fullName evidence="8">Pantothenate synthetase</fullName>
        <shortName evidence="8">PS</shortName>
        <ecNumber evidence="8">6.3.2.1</ecNumber>
    </recommendedName>
    <alternativeName>
        <fullName evidence="8">Pantoate--beta-alanine ligase</fullName>
    </alternativeName>
    <alternativeName>
        <fullName evidence="8">Pantoate-activating enzyme</fullName>
    </alternativeName>
</protein>
<comment type="function">
    <text evidence="8">Catalyzes the condensation of pantoate with beta-alanine in an ATP-dependent reaction via a pantoyl-adenylate intermediate.</text>
</comment>
<feature type="binding site" evidence="8">
    <location>
        <position position="153"/>
    </location>
    <ligand>
        <name>(R)-pantoate</name>
        <dbReference type="ChEBI" id="CHEBI:15980"/>
    </ligand>
</feature>
<dbReference type="NCBIfam" id="TIGR00018">
    <property type="entry name" value="panC"/>
    <property type="match status" value="1"/>
</dbReference>
<evidence type="ECO:0000256" key="7">
    <source>
        <dbReference type="ARBA" id="ARBA00048258"/>
    </source>
</evidence>
<dbReference type="GO" id="GO:0015940">
    <property type="term" value="P:pantothenate biosynthetic process"/>
    <property type="evidence" value="ECO:0007669"/>
    <property type="project" value="UniProtKB-UniRule"/>
</dbReference>
<dbReference type="EMBL" id="DTBX01000132">
    <property type="protein sequence ID" value="HGQ55555.1"/>
    <property type="molecule type" value="Genomic_DNA"/>
</dbReference>
<reference evidence="10" key="1">
    <citation type="journal article" date="2020" name="mSystems">
        <title>Genome- and Community-Level Interaction Insights into Carbon Utilization and Element Cycling Functions of Hydrothermarchaeota in Hydrothermal Sediment.</title>
        <authorList>
            <person name="Zhou Z."/>
            <person name="Liu Y."/>
            <person name="Xu W."/>
            <person name="Pan J."/>
            <person name="Luo Z.H."/>
            <person name="Li M."/>
        </authorList>
    </citation>
    <scope>NUCLEOTIDE SEQUENCE [LARGE SCALE GENOMIC DNA]</scope>
    <source>
        <strain evidence="10">SpSt-594</strain>
        <strain evidence="9">SpSt-655</strain>
    </source>
</reference>
<name>A0A7C4S142_UNCW3</name>
<dbReference type="EMBL" id="DSZH01000064">
    <property type="protein sequence ID" value="HGU47200.1"/>
    <property type="molecule type" value="Genomic_DNA"/>
</dbReference>
<comment type="similarity">
    <text evidence="2 8">Belongs to the pantothenate synthetase family.</text>
</comment>
<dbReference type="InterPro" id="IPR004821">
    <property type="entry name" value="Cyt_trans-like"/>
</dbReference>
<dbReference type="GO" id="GO:0004592">
    <property type="term" value="F:pantoate-beta-alanine ligase activity"/>
    <property type="evidence" value="ECO:0007669"/>
    <property type="project" value="UniProtKB-UniRule"/>
</dbReference>
<keyword evidence="4 8" id="KW-0566">Pantothenate biosynthesis</keyword>
<dbReference type="FunFam" id="3.40.50.620:FF:000013">
    <property type="entry name" value="Pantothenate synthetase"/>
    <property type="match status" value="1"/>
</dbReference>
<accession>A0A7C4S142</accession>
<feature type="binding site" evidence="8">
    <location>
        <begin position="147"/>
        <end position="150"/>
    </location>
    <ligand>
        <name>ATP</name>
        <dbReference type="ChEBI" id="CHEBI:30616"/>
    </ligand>
</feature>
<dbReference type="InterPro" id="IPR042176">
    <property type="entry name" value="Pantoate_ligase_C"/>
</dbReference>
<comment type="catalytic activity">
    <reaction evidence="7 8">
        <text>(R)-pantoate + beta-alanine + ATP = (R)-pantothenate + AMP + diphosphate + H(+)</text>
        <dbReference type="Rhea" id="RHEA:10912"/>
        <dbReference type="ChEBI" id="CHEBI:15378"/>
        <dbReference type="ChEBI" id="CHEBI:15980"/>
        <dbReference type="ChEBI" id="CHEBI:29032"/>
        <dbReference type="ChEBI" id="CHEBI:30616"/>
        <dbReference type="ChEBI" id="CHEBI:33019"/>
        <dbReference type="ChEBI" id="CHEBI:57966"/>
        <dbReference type="ChEBI" id="CHEBI:456215"/>
        <dbReference type="EC" id="6.3.2.1"/>
    </reaction>
</comment>
<dbReference type="Pfam" id="PF02569">
    <property type="entry name" value="Pantoate_ligase"/>
    <property type="match status" value="1"/>
</dbReference>
<feature type="binding site" evidence="8">
    <location>
        <position position="176"/>
    </location>
    <ligand>
        <name>ATP</name>
        <dbReference type="ChEBI" id="CHEBI:30616"/>
    </ligand>
</feature>
<evidence type="ECO:0000313" key="10">
    <source>
        <dbReference type="EMBL" id="HGU47200.1"/>
    </source>
</evidence>
<feature type="active site" description="Proton donor" evidence="8">
    <location>
        <position position="37"/>
    </location>
</feature>
<evidence type="ECO:0000256" key="1">
    <source>
        <dbReference type="ARBA" id="ARBA00004990"/>
    </source>
</evidence>
<evidence type="ECO:0000256" key="2">
    <source>
        <dbReference type="ARBA" id="ARBA00009256"/>
    </source>
</evidence>
<evidence type="ECO:0000256" key="3">
    <source>
        <dbReference type="ARBA" id="ARBA00022598"/>
    </source>
</evidence>
<dbReference type="PANTHER" id="PTHR21299:SF1">
    <property type="entry name" value="PANTOATE--BETA-ALANINE LIGASE"/>
    <property type="match status" value="1"/>
</dbReference>
<evidence type="ECO:0000256" key="6">
    <source>
        <dbReference type="ARBA" id="ARBA00022840"/>
    </source>
</evidence>
<feature type="binding site" evidence="8">
    <location>
        <begin position="184"/>
        <end position="187"/>
    </location>
    <ligand>
        <name>ATP</name>
        <dbReference type="ChEBI" id="CHEBI:30616"/>
    </ligand>
</feature>
<evidence type="ECO:0000256" key="4">
    <source>
        <dbReference type="ARBA" id="ARBA00022655"/>
    </source>
</evidence>
<gene>
    <name evidence="8" type="primary">panC</name>
    <name evidence="10" type="ORF">ENT60_01365</name>
    <name evidence="9" type="ORF">ENU28_03705</name>
</gene>